<dbReference type="Pfam" id="PF03264">
    <property type="entry name" value="Cytochrom_NNT"/>
    <property type="match status" value="1"/>
</dbReference>
<feature type="domain" description="NapC/NirT cytochrome c N-terminal" evidence="13">
    <location>
        <begin position="73"/>
        <end position="238"/>
    </location>
</feature>
<dbReference type="Gene3D" id="1.10.3820.10">
    <property type="entry name" value="Di-heme elbow motif domain"/>
    <property type="match status" value="1"/>
</dbReference>
<evidence type="ECO:0000259" key="13">
    <source>
        <dbReference type="Pfam" id="PF03264"/>
    </source>
</evidence>
<feature type="transmembrane region" description="Helical" evidence="12">
    <location>
        <begin position="74"/>
        <end position="97"/>
    </location>
</feature>
<reference evidence="14" key="1">
    <citation type="journal article" date="2011" name="ISME J.">
        <title>The endosymbionts of the deep-sea tubeworms Riftia pachyptila and Tevnia jerichonana share an identical physiology as revealed by proteogenomic analyses.</title>
        <authorList>
            <person name="Gardebrecht A."/>
            <person name="Markert S."/>
            <person name="Felbeck H."/>
            <person name="Thuermer A."/>
            <person name="Albrecht D."/>
            <person name="Wollherr A."/>
            <person name="Kabisch J."/>
            <person name="Lehmann R."/>
            <person name="Daniel R."/>
            <person name="Liesegang H."/>
            <person name="Hecker M."/>
            <person name="Sievert S.M."/>
            <person name="Schweder T."/>
        </authorList>
    </citation>
    <scope>NUCLEOTIDE SEQUENCE [LARGE SCALE GENOMIC DNA]</scope>
</reference>
<keyword evidence="4" id="KW-0349">Heme</keyword>
<comment type="subcellular location">
    <subcellularLocation>
        <location evidence="1">Cell membrane</location>
        <topology evidence="1">Single-pass membrane protein</topology>
    </subcellularLocation>
</comment>
<keyword evidence="10 12" id="KW-0472">Membrane</keyword>
<keyword evidence="15" id="KW-1185">Reference proteome</keyword>
<gene>
    <name evidence="14" type="ORF">Rifp1Sym_bz00100</name>
</gene>
<evidence type="ECO:0000313" key="14">
    <source>
        <dbReference type="EMBL" id="EGV51004.1"/>
    </source>
</evidence>
<evidence type="ECO:0000256" key="2">
    <source>
        <dbReference type="ARBA" id="ARBA00022448"/>
    </source>
</evidence>
<keyword evidence="8 12" id="KW-1133">Transmembrane helix</keyword>
<evidence type="ECO:0000256" key="11">
    <source>
        <dbReference type="SAM" id="MobiDB-lite"/>
    </source>
</evidence>
<protein>
    <submittedName>
        <fullName evidence="14">Putative tetraheme cytochrome-c type</fullName>
    </submittedName>
</protein>
<evidence type="ECO:0000256" key="5">
    <source>
        <dbReference type="ARBA" id="ARBA00022692"/>
    </source>
</evidence>
<keyword evidence="7" id="KW-0249">Electron transport</keyword>
<proteinExistence type="predicted"/>
<dbReference type="GO" id="GO:0009061">
    <property type="term" value="P:anaerobic respiration"/>
    <property type="evidence" value="ECO:0007669"/>
    <property type="project" value="TreeGrafter"/>
</dbReference>
<feature type="region of interest" description="Disordered" evidence="11">
    <location>
        <begin position="207"/>
        <end position="249"/>
    </location>
</feature>
<dbReference type="FunFam" id="1.10.3820.10:FF:000001">
    <property type="entry name" value="Cytochrome c-type protein"/>
    <property type="match status" value="1"/>
</dbReference>
<evidence type="ECO:0000256" key="4">
    <source>
        <dbReference type="ARBA" id="ARBA00022617"/>
    </source>
</evidence>
<organism evidence="14 15">
    <name type="scientific">endosymbiont of Riftia pachyptila</name>
    <name type="common">vent Ph05</name>
    <dbReference type="NCBI Taxonomy" id="1048808"/>
    <lineage>
        <taxon>Bacteria</taxon>
        <taxon>Pseudomonadati</taxon>
        <taxon>Pseudomonadota</taxon>
        <taxon>Gammaproteobacteria</taxon>
        <taxon>sulfur-oxidizing symbionts</taxon>
    </lineage>
</organism>
<keyword evidence="3" id="KW-1003">Cell membrane</keyword>
<dbReference type="InterPro" id="IPR036280">
    <property type="entry name" value="Multihaem_cyt_sf"/>
</dbReference>
<comment type="caution">
    <text evidence="14">The sequence shown here is derived from an EMBL/GenBank/DDBJ whole genome shotgun (WGS) entry which is preliminary data.</text>
</comment>
<evidence type="ECO:0000256" key="10">
    <source>
        <dbReference type="ARBA" id="ARBA00023136"/>
    </source>
</evidence>
<dbReference type="InterPro" id="IPR051174">
    <property type="entry name" value="Cytochrome_c-type_ET"/>
</dbReference>
<accession>G2DEF0</accession>
<dbReference type="InterPro" id="IPR005126">
    <property type="entry name" value="NapC/NirT_cyt_c_N"/>
</dbReference>
<name>G2DEF0_9GAMM</name>
<dbReference type="GO" id="GO:0005886">
    <property type="term" value="C:plasma membrane"/>
    <property type="evidence" value="ECO:0007669"/>
    <property type="project" value="UniProtKB-SubCell"/>
</dbReference>
<evidence type="ECO:0000256" key="6">
    <source>
        <dbReference type="ARBA" id="ARBA00022723"/>
    </source>
</evidence>
<dbReference type="SUPFAM" id="SSF48695">
    <property type="entry name" value="Multiheme cytochromes"/>
    <property type="match status" value="1"/>
</dbReference>
<evidence type="ECO:0000256" key="1">
    <source>
        <dbReference type="ARBA" id="ARBA00004162"/>
    </source>
</evidence>
<dbReference type="PANTHER" id="PTHR30333:SF3">
    <property type="entry name" value="CYTOCHROME C-TYPE PROTEIN TORY"/>
    <property type="match status" value="1"/>
</dbReference>
<sequence>MLLSRFLALHREPSCRNIRPCVVPPERCFSSGPMSVVRLVSANYPFMHRLILRKRVWNMSFVASGRGTGGKASIIFIAVIFLGGVIFAGLFNVGLALTNEMDFCTSCHTMKVNLEEYKETVHYKNASGVRATCSDCHVPKVFVPKMIAKVMAAKDVYHEIMGTIDTKEKYEAHRWDMANRVWEKMRNSDSRECRTCHDFTQMDFSEQDRSARKRHSRAMDQGKTCIDCHKGIAHEEPDEPDETEAREDS</sequence>
<dbReference type="InterPro" id="IPR038266">
    <property type="entry name" value="NapC/NirT_cytc_sf"/>
</dbReference>
<dbReference type="EMBL" id="AFOC01000053">
    <property type="protein sequence ID" value="EGV51004.1"/>
    <property type="molecule type" value="Genomic_DNA"/>
</dbReference>
<dbReference type="GO" id="GO:0046872">
    <property type="term" value="F:metal ion binding"/>
    <property type="evidence" value="ECO:0007669"/>
    <property type="project" value="UniProtKB-KW"/>
</dbReference>
<keyword evidence="2" id="KW-0813">Transport</keyword>
<evidence type="ECO:0000256" key="7">
    <source>
        <dbReference type="ARBA" id="ARBA00022982"/>
    </source>
</evidence>
<evidence type="ECO:0000256" key="3">
    <source>
        <dbReference type="ARBA" id="ARBA00022475"/>
    </source>
</evidence>
<dbReference type="GO" id="GO:0009055">
    <property type="term" value="F:electron transfer activity"/>
    <property type="evidence" value="ECO:0007669"/>
    <property type="project" value="TreeGrafter"/>
</dbReference>
<evidence type="ECO:0000256" key="12">
    <source>
        <dbReference type="SAM" id="Phobius"/>
    </source>
</evidence>
<dbReference type="PANTHER" id="PTHR30333">
    <property type="entry name" value="CYTOCHROME C-TYPE PROTEIN"/>
    <property type="match status" value="1"/>
</dbReference>
<evidence type="ECO:0000313" key="15">
    <source>
        <dbReference type="Proteomes" id="UP000004491"/>
    </source>
</evidence>
<feature type="compositionally biased region" description="Acidic residues" evidence="11">
    <location>
        <begin position="236"/>
        <end position="249"/>
    </location>
</feature>
<dbReference type="AlphaFoldDB" id="G2DEF0"/>
<evidence type="ECO:0000256" key="8">
    <source>
        <dbReference type="ARBA" id="ARBA00022989"/>
    </source>
</evidence>
<keyword evidence="5 12" id="KW-0812">Transmembrane</keyword>
<dbReference type="PATRIC" id="fig|1048808.3.peg.1994"/>
<evidence type="ECO:0000256" key="9">
    <source>
        <dbReference type="ARBA" id="ARBA00023004"/>
    </source>
</evidence>
<feature type="compositionally biased region" description="Basic and acidic residues" evidence="11">
    <location>
        <begin position="226"/>
        <end position="235"/>
    </location>
</feature>
<keyword evidence="6" id="KW-0479">Metal-binding</keyword>
<keyword evidence="9" id="KW-0408">Iron</keyword>
<dbReference type="Proteomes" id="UP000004491">
    <property type="component" value="Unassembled WGS sequence"/>
</dbReference>